<dbReference type="Pfam" id="PF10262">
    <property type="entry name" value="Rdx"/>
    <property type="match status" value="1"/>
</dbReference>
<name>A0A543J0E3_9ACTN</name>
<evidence type="ECO:0000256" key="1">
    <source>
        <dbReference type="ARBA" id="ARBA00023284"/>
    </source>
</evidence>
<reference evidence="2 3" key="1">
    <citation type="submission" date="2019-06" db="EMBL/GenBank/DDBJ databases">
        <title>Sequencing the genomes of 1000 actinobacteria strains.</title>
        <authorList>
            <person name="Klenk H.-P."/>
        </authorList>
    </citation>
    <scope>NUCLEOTIDE SEQUENCE [LARGE SCALE GENOMIC DNA]</scope>
    <source>
        <strain evidence="2 3">DSM 43186</strain>
    </source>
</reference>
<evidence type="ECO:0000313" key="2">
    <source>
        <dbReference type="EMBL" id="TQM76280.1"/>
    </source>
</evidence>
<dbReference type="EMBL" id="VFPQ01000001">
    <property type="protein sequence ID" value="TQM76280.1"/>
    <property type="molecule type" value="Genomic_DNA"/>
</dbReference>
<evidence type="ECO:0000313" key="3">
    <source>
        <dbReference type="Proteomes" id="UP000319213"/>
    </source>
</evidence>
<keyword evidence="1" id="KW-0676">Redox-active center</keyword>
<keyword evidence="3" id="KW-1185">Reference proteome</keyword>
<dbReference type="SUPFAM" id="SSF52833">
    <property type="entry name" value="Thioredoxin-like"/>
    <property type="match status" value="1"/>
</dbReference>
<dbReference type="AlphaFoldDB" id="A0A543J0E3"/>
<dbReference type="InterPro" id="IPR036249">
    <property type="entry name" value="Thioredoxin-like_sf"/>
</dbReference>
<comment type="caution">
    <text evidence="2">The sequence shown here is derived from an EMBL/GenBank/DDBJ whole genome shotgun (WGS) entry which is preliminary data.</text>
</comment>
<dbReference type="NCBIfam" id="TIGR02174">
    <property type="entry name" value="CXXU_selWTH"/>
    <property type="match status" value="1"/>
</dbReference>
<protein>
    <submittedName>
        <fullName evidence="2">Selenoprotein W-related protein</fullName>
    </submittedName>
</protein>
<proteinExistence type="predicted"/>
<accession>A0A543J0E3</accession>
<dbReference type="InterPro" id="IPR011893">
    <property type="entry name" value="Selenoprotein_Rdx-typ"/>
</dbReference>
<gene>
    <name evidence="2" type="ORF">FHX40_3013</name>
</gene>
<sequence length="77" mass="8289">MITITYCVPCDYLPRALWQAGELLRPLAESVSGLTLVPGTGGVYDVALGDTTLFSKAEEGRFPEVGELLEAAFKLLN</sequence>
<dbReference type="Proteomes" id="UP000319213">
    <property type="component" value="Unassembled WGS sequence"/>
</dbReference>
<organism evidence="2 3">
    <name type="scientific">Thermopolyspora flexuosa</name>
    <dbReference type="NCBI Taxonomy" id="103836"/>
    <lineage>
        <taxon>Bacteria</taxon>
        <taxon>Bacillati</taxon>
        <taxon>Actinomycetota</taxon>
        <taxon>Actinomycetes</taxon>
        <taxon>Streptosporangiales</taxon>
        <taxon>Streptosporangiaceae</taxon>
        <taxon>Thermopolyspora</taxon>
    </lineage>
</organism>
<dbReference type="Gene3D" id="3.40.30.10">
    <property type="entry name" value="Glutaredoxin"/>
    <property type="match status" value="1"/>
</dbReference>